<dbReference type="InParanoid" id="B8CAD4"/>
<dbReference type="OMA" id="IDSTMTH"/>
<dbReference type="GO" id="GO:0005634">
    <property type="term" value="C:nucleus"/>
    <property type="evidence" value="ECO:0000318"/>
    <property type="project" value="GO_Central"/>
</dbReference>
<evidence type="ECO:0000259" key="6">
    <source>
        <dbReference type="PROSITE" id="PS51083"/>
    </source>
</evidence>
<feature type="compositionally biased region" description="Acidic residues" evidence="5">
    <location>
        <begin position="154"/>
        <end position="168"/>
    </location>
</feature>
<dbReference type="EMBL" id="CM000647">
    <property type="protein sequence ID" value="EED89487.1"/>
    <property type="molecule type" value="Genomic_DNA"/>
</dbReference>
<gene>
    <name evidence="7" type="ORF">THAPSDRAFT_24495</name>
</gene>
<keyword evidence="2 4" id="KW-0863">Zinc-finger</keyword>
<sequence length="282" mass="30528">MRGKGRNRRIASAKAPNAKPDVIVCAVCNKGDGKYKCPKCRAPFCCVQCSKDHKTKHCPATVNASETAATEGAATASNIDLQSQYLPSKVLKHVLTPRKRTRRTESDDESDSQDDEPGWNITPEMKKKLQQSTWLRKELQDGGLRHLIGMIDAASDDDEEEGEEEVDEGGSKPKYQRYKSNRGNNGSNSSISPRVLALARTKHSHPKFAAFIDQMMLTAGVLTHADDTAHNTLESLMGGGGRDGLALAPVPRPTATLGNSVAEADLDTDDDSSSDSSTEDCE</sequence>
<dbReference type="InterPro" id="IPR051639">
    <property type="entry name" value="BCD1"/>
</dbReference>
<dbReference type="PANTHER" id="PTHR13483">
    <property type="entry name" value="BOX C_D SNORNA PROTEIN 1-RELATED"/>
    <property type="match status" value="1"/>
</dbReference>
<feature type="domain" description="HIT-type" evidence="6">
    <location>
        <begin position="25"/>
        <end position="58"/>
    </location>
</feature>
<keyword evidence="1" id="KW-0479">Metal-binding</keyword>
<dbReference type="eggNOG" id="ENOG502RWH8">
    <property type="taxonomic scope" value="Eukaryota"/>
</dbReference>
<evidence type="ECO:0000313" key="7">
    <source>
        <dbReference type="EMBL" id="EED89487.1"/>
    </source>
</evidence>
<keyword evidence="3" id="KW-0862">Zinc</keyword>
<dbReference type="InterPro" id="IPR007529">
    <property type="entry name" value="Znf_HIT"/>
</dbReference>
<evidence type="ECO:0000256" key="4">
    <source>
        <dbReference type="PROSITE-ProRule" id="PRU00453"/>
    </source>
</evidence>
<dbReference type="PaxDb" id="35128-Thaps24495"/>
<dbReference type="PANTHER" id="PTHR13483:SF11">
    <property type="entry name" value="ZINC FINGER HIT DOMAIN-CONTAINING PROTEIN 3"/>
    <property type="match status" value="1"/>
</dbReference>
<dbReference type="Proteomes" id="UP000001449">
    <property type="component" value="Chromosome 12"/>
</dbReference>
<dbReference type="PROSITE" id="PS51083">
    <property type="entry name" value="ZF_HIT"/>
    <property type="match status" value="1"/>
</dbReference>
<dbReference type="GO" id="GO:0000492">
    <property type="term" value="P:box C/D snoRNP assembly"/>
    <property type="evidence" value="ECO:0000318"/>
    <property type="project" value="GO_Central"/>
</dbReference>
<feature type="region of interest" description="Disordered" evidence="5">
    <location>
        <begin position="96"/>
        <end position="126"/>
    </location>
</feature>
<dbReference type="GO" id="GO:0070761">
    <property type="term" value="C:pre-snoRNP complex"/>
    <property type="evidence" value="ECO:0000318"/>
    <property type="project" value="GO_Central"/>
</dbReference>
<dbReference type="RefSeq" id="XP_002293026.1">
    <property type="nucleotide sequence ID" value="XM_002292990.1"/>
</dbReference>
<feature type="region of interest" description="Disordered" evidence="5">
    <location>
        <begin position="241"/>
        <end position="282"/>
    </location>
</feature>
<feature type="region of interest" description="Disordered" evidence="5">
    <location>
        <begin position="153"/>
        <end position="191"/>
    </location>
</feature>
<reference evidence="7 8" key="1">
    <citation type="journal article" date="2004" name="Science">
        <title>The genome of the diatom Thalassiosira pseudonana: ecology, evolution, and metabolism.</title>
        <authorList>
            <person name="Armbrust E.V."/>
            <person name="Berges J.A."/>
            <person name="Bowler C."/>
            <person name="Green B.R."/>
            <person name="Martinez D."/>
            <person name="Putnam N.H."/>
            <person name="Zhou S."/>
            <person name="Allen A.E."/>
            <person name="Apt K.E."/>
            <person name="Bechner M."/>
            <person name="Brzezinski M.A."/>
            <person name="Chaal B.K."/>
            <person name="Chiovitti A."/>
            <person name="Davis A.K."/>
            <person name="Demarest M.S."/>
            <person name="Detter J.C."/>
            <person name="Glavina T."/>
            <person name="Goodstein D."/>
            <person name="Hadi M.Z."/>
            <person name="Hellsten U."/>
            <person name="Hildebrand M."/>
            <person name="Jenkins B.D."/>
            <person name="Jurka J."/>
            <person name="Kapitonov V.V."/>
            <person name="Kroger N."/>
            <person name="Lau W.W."/>
            <person name="Lane T.W."/>
            <person name="Larimer F.W."/>
            <person name="Lippmeier J.C."/>
            <person name="Lucas S."/>
            <person name="Medina M."/>
            <person name="Montsant A."/>
            <person name="Obornik M."/>
            <person name="Parker M.S."/>
            <person name="Palenik B."/>
            <person name="Pazour G.J."/>
            <person name="Richardson P.M."/>
            <person name="Rynearson T.A."/>
            <person name="Saito M.A."/>
            <person name="Schwartz D.C."/>
            <person name="Thamatrakoln K."/>
            <person name="Valentin K."/>
            <person name="Vardi A."/>
            <person name="Wilkerson F.P."/>
            <person name="Rokhsar D.S."/>
        </authorList>
    </citation>
    <scope>NUCLEOTIDE SEQUENCE [LARGE SCALE GENOMIC DNA]</scope>
    <source>
        <strain evidence="7 8">CCMP1335</strain>
    </source>
</reference>
<reference evidence="7 8" key="2">
    <citation type="journal article" date="2008" name="Nature">
        <title>The Phaeodactylum genome reveals the evolutionary history of diatom genomes.</title>
        <authorList>
            <person name="Bowler C."/>
            <person name="Allen A.E."/>
            <person name="Badger J.H."/>
            <person name="Grimwood J."/>
            <person name="Jabbari K."/>
            <person name="Kuo A."/>
            <person name="Maheswari U."/>
            <person name="Martens C."/>
            <person name="Maumus F."/>
            <person name="Otillar R.P."/>
            <person name="Rayko E."/>
            <person name="Salamov A."/>
            <person name="Vandepoele K."/>
            <person name="Beszteri B."/>
            <person name="Gruber A."/>
            <person name="Heijde M."/>
            <person name="Katinka M."/>
            <person name="Mock T."/>
            <person name="Valentin K."/>
            <person name="Verret F."/>
            <person name="Berges J.A."/>
            <person name="Brownlee C."/>
            <person name="Cadoret J.P."/>
            <person name="Chiovitti A."/>
            <person name="Choi C.J."/>
            <person name="Coesel S."/>
            <person name="De Martino A."/>
            <person name="Detter J.C."/>
            <person name="Durkin C."/>
            <person name="Falciatore A."/>
            <person name="Fournet J."/>
            <person name="Haruta M."/>
            <person name="Huysman M.J."/>
            <person name="Jenkins B.D."/>
            <person name="Jiroutova K."/>
            <person name="Jorgensen R.E."/>
            <person name="Joubert Y."/>
            <person name="Kaplan A."/>
            <person name="Kroger N."/>
            <person name="Kroth P.G."/>
            <person name="La Roche J."/>
            <person name="Lindquist E."/>
            <person name="Lommer M."/>
            <person name="Martin-Jezequel V."/>
            <person name="Lopez P.J."/>
            <person name="Lucas S."/>
            <person name="Mangogna M."/>
            <person name="McGinnis K."/>
            <person name="Medlin L.K."/>
            <person name="Montsant A."/>
            <person name="Oudot-Le Secq M.P."/>
            <person name="Napoli C."/>
            <person name="Obornik M."/>
            <person name="Parker M.S."/>
            <person name="Petit J.L."/>
            <person name="Porcel B.M."/>
            <person name="Poulsen N."/>
            <person name="Robison M."/>
            <person name="Rychlewski L."/>
            <person name="Rynearson T.A."/>
            <person name="Schmutz J."/>
            <person name="Shapiro H."/>
            <person name="Siaut M."/>
            <person name="Stanley M."/>
            <person name="Sussman M.R."/>
            <person name="Taylor A.R."/>
            <person name="Vardi A."/>
            <person name="von Dassow P."/>
            <person name="Vyverman W."/>
            <person name="Willis A."/>
            <person name="Wyrwicz L.S."/>
            <person name="Rokhsar D.S."/>
            <person name="Weissenbach J."/>
            <person name="Armbrust E.V."/>
            <person name="Green B.R."/>
            <person name="Van de Peer Y."/>
            <person name="Grigoriev I.V."/>
        </authorList>
    </citation>
    <scope>NUCLEOTIDE SEQUENCE [LARGE SCALE GENOMIC DNA]</scope>
    <source>
        <strain evidence="7 8">CCMP1335</strain>
    </source>
</reference>
<dbReference type="GeneID" id="7447551"/>
<protein>
    <recommendedName>
        <fullName evidence="6">HIT-type domain-containing protein</fullName>
    </recommendedName>
</protein>
<dbReference type="KEGG" id="tps:THAPSDRAFT_24495"/>
<feature type="compositionally biased region" description="Acidic residues" evidence="5">
    <location>
        <begin position="106"/>
        <end position="117"/>
    </location>
</feature>
<evidence type="ECO:0000256" key="2">
    <source>
        <dbReference type="ARBA" id="ARBA00022771"/>
    </source>
</evidence>
<name>B8CAD4_THAPS</name>
<dbReference type="AlphaFoldDB" id="B8CAD4"/>
<proteinExistence type="predicted"/>
<feature type="compositionally biased region" description="Low complexity" evidence="5">
    <location>
        <begin position="181"/>
        <end position="190"/>
    </location>
</feature>
<dbReference type="Gene3D" id="3.30.60.190">
    <property type="match status" value="1"/>
</dbReference>
<evidence type="ECO:0000256" key="3">
    <source>
        <dbReference type="ARBA" id="ARBA00022833"/>
    </source>
</evidence>
<dbReference type="SUPFAM" id="SSF144232">
    <property type="entry name" value="HIT/MYND zinc finger-like"/>
    <property type="match status" value="1"/>
</dbReference>
<accession>B8CAD4</accession>
<evidence type="ECO:0000256" key="5">
    <source>
        <dbReference type="SAM" id="MobiDB-lite"/>
    </source>
</evidence>
<dbReference type="FunFam" id="3.30.60.190:FF:000012">
    <property type="entry name" value="Putative box C/D snoRNA protein SPCC613.07"/>
    <property type="match status" value="1"/>
</dbReference>
<dbReference type="GO" id="GO:0008270">
    <property type="term" value="F:zinc ion binding"/>
    <property type="evidence" value="ECO:0007669"/>
    <property type="project" value="UniProtKB-UniRule"/>
</dbReference>
<keyword evidence="8" id="KW-1185">Reference proteome</keyword>
<evidence type="ECO:0000313" key="8">
    <source>
        <dbReference type="Proteomes" id="UP000001449"/>
    </source>
</evidence>
<dbReference type="HOGENOM" id="CLU_988608_0_0_1"/>
<organism evidence="7 8">
    <name type="scientific">Thalassiosira pseudonana</name>
    <name type="common">Marine diatom</name>
    <name type="synonym">Cyclotella nana</name>
    <dbReference type="NCBI Taxonomy" id="35128"/>
    <lineage>
        <taxon>Eukaryota</taxon>
        <taxon>Sar</taxon>
        <taxon>Stramenopiles</taxon>
        <taxon>Ochrophyta</taxon>
        <taxon>Bacillariophyta</taxon>
        <taxon>Coscinodiscophyceae</taxon>
        <taxon>Thalassiosirophycidae</taxon>
        <taxon>Thalassiosirales</taxon>
        <taxon>Thalassiosiraceae</taxon>
        <taxon>Thalassiosira</taxon>
    </lineage>
</organism>
<evidence type="ECO:0000256" key="1">
    <source>
        <dbReference type="ARBA" id="ARBA00022723"/>
    </source>
</evidence>
<feature type="compositionally biased region" description="Acidic residues" evidence="5">
    <location>
        <begin position="264"/>
        <end position="282"/>
    </location>
</feature>
<dbReference type="GO" id="GO:0000463">
    <property type="term" value="P:maturation of LSU-rRNA from tricistronic rRNA transcript (SSU-rRNA, 5.8S rRNA, LSU-rRNA)"/>
    <property type="evidence" value="ECO:0000318"/>
    <property type="project" value="GO_Central"/>
</dbReference>
<dbReference type="CDD" id="cd23024">
    <property type="entry name" value="zf-HIT_ZNHIT2-3"/>
    <property type="match status" value="1"/>
</dbReference>
<dbReference type="Pfam" id="PF04438">
    <property type="entry name" value="zf-HIT"/>
    <property type="match status" value="1"/>
</dbReference>